<sequence length="703" mass="78067">MAMVLRSSRIASRSIRASKSLIVPATGATSSPINPQFKVSSRQFIDLHKMGNKEAIEKEKARLSDELSRGYFADISEIRKNGGKIAMANKTLIPLLEAIKFPDLEVNLSNGSSLKLPVTSGESTAHIDAPLASLLCLSFRASSQTMVESWSVPFVHAFNDSAEVQVYEVSFVDSWLLSLGPVRKMFIKMMKKSASPQRQIVYSFGDHYYLRKKLQILNLLTGYIFLLDRFGRIRWQALSLHHRPRQSSPPAAASLGSSSTASLVRSSPPQPRGHRHSPTRPPSGGEAIRPPPLLRVLSITSTASSCTPPRQRRRLGKSTSAASGRRRRAFSCLYYAHEGVTGGRCAIKKKIQRRGRRRRSFGFLTPFPGRSTADFERLSISGLYGVLSAGDLPRCLAAQVSRRFSVASAKFYAAETVLALEYLHMMGVVYRDLKPENVLVRDDGHIMLSDFDLSLKCDVVPQLLQKQRASATSSTVRNSTSTSSCMTSQPVLSCFYGGGTGKCIKKQKEEEDQGADEDNGDELKTLDPELVAEPVSARSKSFVGTHEYLAPEVISGGGHGSAVDWWTLGVFLYEMIYGRTPFKGESNEKTLVNIMKQPLSFPSMNVSNTKELGEILRAQDLIRRLLVKNPKRRLGGLKGSAEIKSHEFFKGVNWALIRSVKPPEVPRDLRKKAAMCSRVIVQKKLSKKEREEPFNVPHHFDYF</sequence>
<dbReference type="InterPro" id="IPR011009">
    <property type="entry name" value="Kinase-like_dom_sf"/>
</dbReference>
<accession>A0A5P1EMY5</accession>
<comment type="catalytic activity">
    <reaction evidence="9">
        <text>L-seryl-[protein] + ATP = O-phospho-L-seryl-[protein] + ADP + H(+)</text>
        <dbReference type="Rhea" id="RHEA:17989"/>
        <dbReference type="Rhea" id="RHEA-COMP:9863"/>
        <dbReference type="Rhea" id="RHEA-COMP:11604"/>
        <dbReference type="ChEBI" id="CHEBI:15378"/>
        <dbReference type="ChEBI" id="CHEBI:29999"/>
        <dbReference type="ChEBI" id="CHEBI:30616"/>
        <dbReference type="ChEBI" id="CHEBI:83421"/>
        <dbReference type="ChEBI" id="CHEBI:456216"/>
        <dbReference type="EC" id="2.7.11.1"/>
    </reaction>
</comment>
<dbReference type="PROSITE" id="PS50011">
    <property type="entry name" value="PROTEIN_KINASE_DOM"/>
    <property type="match status" value="1"/>
</dbReference>
<evidence type="ECO:0000259" key="11">
    <source>
        <dbReference type="PROSITE" id="PS50011"/>
    </source>
</evidence>
<protein>
    <recommendedName>
        <fullName evidence="2">non-specific serine/threonine protein kinase</fullName>
        <ecNumber evidence="2">2.7.11.1</ecNumber>
    </recommendedName>
</protein>
<dbReference type="Gramene" id="ONK66517">
    <property type="protein sequence ID" value="ONK66517"/>
    <property type="gene ID" value="A4U43_C06F9020"/>
</dbReference>
<keyword evidence="6" id="KW-0418">Kinase</keyword>
<keyword evidence="4" id="KW-0808">Transferase</keyword>
<comment type="similarity">
    <text evidence="1">Belongs to the protein kinase superfamily. AGC Ser/Thr protein kinase family.</text>
</comment>
<keyword evidence="3" id="KW-0723">Serine/threonine-protein kinase</keyword>
<evidence type="ECO:0000256" key="4">
    <source>
        <dbReference type="ARBA" id="ARBA00022679"/>
    </source>
</evidence>
<name>A0A5P1EMY5_ASPOF</name>
<feature type="region of interest" description="Disordered" evidence="10">
    <location>
        <begin position="508"/>
        <end position="530"/>
    </location>
</feature>
<dbReference type="EMBL" id="CM007386">
    <property type="protein sequence ID" value="ONK66517.1"/>
    <property type="molecule type" value="Genomic_DNA"/>
</dbReference>
<dbReference type="FunFam" id="1.10.510.10:FF:000294">
    <property type="entry name" value="Serine/threonine-protein kinase OXI1"/>
    <property type="match status" value="1"/>
</dbReference>
<gene>
    <name evidence="12" type="ORF">A4U43_C06F9020</name>
</gene>
<keyword evidence="5" id="KW-0547">Nucleotide-binding</keyword>
<dbReference type="EC" id="2.7.11.1" evidence="2"/>
<evidence type="ECO:0000256" key="3">
    <source>
        <dbReference type="ARBA" id="ARBA00022527"/>
    </source>
</evidence>
<evidence type="ECO:0000256" key="6">
    <source>
        <dbReference type="ARBA" id="ARBA00022777"/>
    </source>
</evidence>
<dbReference type="GO" id="GO:0005524">
    <property type="term" value="F:ATP binding"/>
    <property type="evidence" value="ECO:0007669"/>
    <property type="project" value="UniProtKB-KW"/>
</dbReference>
<evidence type="ECO:0000313" key="12">
    <source>
        <dbReference type="EMBL" id="ONK66517.1"/>
    </source>
</evidence>
<feature type="domain" description="Protein kinase" evidence="11">
    <location>
        <begin position="152"/>
        <end position="649"/>
    </location>
</feature>
<evidence type="ECO:0000256" key="2">
    <source>
        <dbReference type="ARBA" id="ARBA00012513"/>
    </source>
</evidence>
<keyword evidence="7" id="KW-0067">ATP-binding</keyword>
<dbReference type="InterPro" id="IPR007849">
    <property type="entry name" value="ATP10"/>
</dbReference>
<keyword evidence="13" id="KW-1185">Reference proteome</keyword>
<evidence type="ECO:0000256" key="1">
    <source>
        <dbReference type="ARBA" id="ARBA00009903"/>
    </source>
</evidence>
<dbReference type="SUPFAM" id="SSF56112">
    <property type="entry name" value="Protein kinase-like (PK-like)"/>
    <property type="match status" value="1"/>
</dbReference>
<dbReference type="PANTHER" id="PTHR45637">
    <property type="entry name" value="FLIPPASE KINASE 1-RELATED"/>
    <property type="match status" value="1"/>
</dbReference>
<organism evidence="12 13">
    <name type="scientific">Asparagus officinalis</name>
    <name type="common">Garden asparagus</name>
    <dbReference type="NCBI Taxonomy" id="4686"/>
    <lineage>
        <taxon>Eukaryota</taxon>
        <taxon>Viridiplantae</taxon>
        <taxon>Streptophyta</taxon>
        <taxon>Embryophyta</taxon>
        <taxon>Tracheophyta</taxon>
        <taxon>Spermatophyta</taxon>
        <taxon>Magnoliopsida</taxon>
        <taxon>Liliopsida</taxon>
        <taxon>Asparagales</taxon>
        <taxon>Asparagaceae</taxon>
        <taxon>Asparagoideae</taxon>
        <taxon>Asparagus</taxon>
    </lineage>
</organism>
<feature type="compositionally biased region" description="Acidic residues" evidence="10">
    <location>
        <begin position="510"/>
        <end position="520"/>
    </location>
</feature>
<dbReference type="Gene3D" id="1.10.510.10">
    <property type="entry name" value="Transferase(Phosphotransferase) domain 1"/>
    <property type="match status" value="2"/>
</dbReference>
<evidence type="ECO:0000256" key="8">
    <source>
        <dbReference type="ARBA" id="ARBA00047899"/>
    </source>
</evidence>
<dbReference type="SMART" id="SM00220">
    <property type="entry name" value="S_TKc"/>
    <property type="match status" value="1"/>
</dbReference>
<proteinExistence type="inferred from homology"/>
<dbReference type="Proteomes" id="UP000243459">
    <property type="component" value="Chromosome 6"/>
</dbReference>
<evidence type="ECO:0000256" key="10">
    <source>
        <dbReference type="SAM" id="MobiDB-lite"/>
    </source>
</evidence>
<dbReference type="FunFam" id="1.10.510.10:FF:000020">
    <property type="entry name" value="serine/threonine-protein kinase D6PK-like"/>
    <property type="match status" value="1"/>
</dbReference>
<dbReference type="Pfam" id="PF05176">
    <property type="entry name" value="ATP-synt_10"/>
    <property type="match status" value="1"/>
</dbReference>
<feature type="compositionally biased region" description="Low complexity" evidence="10">
    <location>
        <begin position="248"/>
        <end position="267"/>
    </location>
</feature>
<dbReference type="InterPro" id="IPR000719">
    <property type="entry name" value="Prot_kinase_dom"/>
</dbReference>
<dbReference type="GO" id="GO:0004674">
    <property type="term" value="F:protein serine/threonine kinase activity"/>
    <property type="evidence" value="ECO:0007669"/>
    <property type="project" value="UniProtKB-KW"/>
</dbReference>
<evidence type="ECO:0000256" key="7">
    <source>
        <dbReference type="ARBA" id="ARBA00022840"/>
    </source>
</evidence>
<evidence type="ECO:0000313" key="13">
    <source>
        <dbReference type="Proteomes" id="UP000243459"/>
    </source>
</evidence>
<dbReference type="AlphaFoldDB" id="A0A5P1EMY5"/>
<dbReference type="Pfam" id="PF00069">
    <property type="entry name" value="Pkinase"/>
    <property type="match status" value="2"/>
</dbReference>
<dbReference type="PROSITE" id="PS00108">
    <property type="entry name" value="PROTEIN_KINASE_ST"/>
    <property type="match status" value="1"/>
</dbReference>
<feature type="region of interest" description="Disordered" evidence="10">
    <location>
        <begin position="244"/>
        <end position="290"/>
    </location>
</feature>
<comment type="catalytic activity">
    <reaction evidence="8">
        <text>L-threonyl-[protein] + ATP = O-phospho-L-threonyl-[protein] + ADP + H(+)</text>
        <dbReference type="Rhea" id="RHEA:46608"/>
        <dbReference type="Rhea" id="RHEA-COMP:11060"/>
        <dbReference type="Rhea" id="RHEA-COMP:11605"/>
        <dbReference type="ChEBI" id="CHEBI:15378"/>
        <dbReference type="ChEBI" id="CHEBI:30013"/>
        <dbReference type="ChEBI" id="CHEBI:30616"/>
        <dbReference type="ChEBI" id="CHEBI:61977"/>
        <dbReference type="ChEBI" id="CHEBI:456216"/>
        <dbReference type="EC" id="2.7.11.1"/>
    </reaction>
</comment>
<feature type="region of interest" description="Disordered" evidence="10">
    <location>
        <begin position="303"/>
        <end position="322"/>
    </location>
</feature>
<dbReference type="InterPro" id="IPR008271">
    <property type="entry name" value="Ser/Thr_kinase_AS"/>
</dbReference>
<evidence type="ECO:0000256" key="9">
    <source>
        <dbReference type="ARBA" id="ARBA00048679"/>
    </source>
</evidence>
<reference evidence="13" key="1">
    <citation type="journal article" date="2017" name="Nat. Commun.">
        <title>The asparagus genome sheds light on the origin and evolution of a young Y chromosome.</title>
        <authorList>
            <person name="Harkess A."/>
            <person name="Zhou J."/>
            <person name="Xu C."/>
            <person name="Bowers J.E."/>
            <person name="Van der Hulst R."/>
            <person name="Ayyampalayam S."/>
            <person name="Mercati F."/>
            <person name="Riccardi P."/>
            <person name="McKain M.R."/>
            <person name="Kakrana A."/>
            <person name="Tang H."/>
            <person name="Ray J."/>
            <person name="Groenendijk J."/>
            <person name="Arikit S."/>
            <person name="Mathioni S.M."/>
            <person name="Nakano M."/>
            <person name="Shan H."/>
            <person name="Telgmann-Rauber A."/>
            <person name="Kanno A."/>
            <person name="Yue Z."/>
            <person name="Chen H."/>
            <person name="Li W."/>
            <person name="Chen Y."/>
            <person name="Xu X."/>
            <person name="Zhang Y."/>
            <person name="Luo S."/>
            <person name="Chen H."/>
            <person name="Gao J."/>
            <person name="Mao Z."/>
            <person name="Pires J.C."/>
            <person name="Luo M."/>
            <person name="Kudrna D."/>
            <person name="Wing R.A."/>
            <person name="Meyers B.C."/>
            <person name="Yi K."/>
            <person name="Kong H."/>
            <person name="Lavrijsen P."/>
            <person name="Sunseri F."/>
            <person name="Falavigna A."/>
            <person name="Ye Y."/>
            <person name="Leebens-Mack J.H."/>
            <person name="Chen G."/>
        </authorList>
    </citation>
    <scope>NUCLEOTIDE SEQUENCE [LARGE SCALE GENOMIC DNA]</scope>
    <source>
        <strain evidence="13">cv. DH0086</strain>
    </source>
</reference>
<evidence type="ECO:0000256" key="5">
    <source>
        <dbReference type="ARBA" id="ARBA00022741"/>
    </source>
</evidence>